<dbReference type="OrthoDB" id="1899721at2759"/>
<gene>
    <name evidence="3" type="ORF">HRI_004316100</name>
</gene>
<feature type="compositionally biased region" description="Acidic residues" evidence="2">
    <location>
        <begin position="412"/>
        <end position="427"/>
    </location>
</feature>
<sequence length="617" mass="68584">METNLEEAEEKVPKAEPVYNGEVGTCRCIELEARREKAEARCLELESEVRKRKSEYEALETKVRTLEAAKLVLEREIKILKCRNNEVSDRISRYDEEKVVGYGGKGLIEGAVDLTEESDEEDKVYQLMAENKVLESERSMAETEAEVWKRKFKELESLTSQLQKSLILKSAEQPFDMKNSDVNKTSVTFKAKNGSQVGTTLDDMPIIVETASFVDSVGTGKLQPAGTPCSDTPYKGFTSDKGDYRMQSCKRVKRLLSFQEETSPGKQMAPSTPAGVKPGSVGVIDIHDSDDEPNLVHDGTPSTSKREENETGTIGDQNQEEKVGNVSFISVHRRKRAFNIVTSDSESDKDNVPIGKLRRMRCKEVIPVGTTAEIDNGRGNFTPRKRRLVLLRQSQGKGKTCSSRKNRTKDIEVDDSDGNESESDSDGDSLNGFIVEDSDTTGCDDSCSESHDGSDCNDVHSGREDVSSGSGACSDSKEASNDEVDFGVILSQIRRNKDQKSDWKFEGELLAAFAKDPELCMKAVCALYRQQTSGEKLSKAALCQNQRGFSKFDAYRGCTIAEFLTDGDTQGDVKKSVKELEAYDPNGVELCRNLATRYSKQLFEIYKSKEDPYFLLS</sequence>
<feature type="compositionally biased region" description="Basic and acidic residues" evidence="2">
    <location>
        <begin position="448"/>
        <end position="466"/>
    </location>
</feature>
<comment type="caution">
    <text evidence="3">The sequence shown here is derived from an EMBL/GenBank/DDBJ whole genome shotgun (WGS) entry which is preliminary data.</text>
</comment>
<feature type="coiled-coil region" evidence="1">
    <location>
        <begin position="26"/>
        <end position="97"/>
    </location>
</feature>
<keyword evidence="1" id="KW-0175">Coiled coil</keyword>
<dbReference type="Proteomes" id="UP001165190">
    <property type="component" value="Unassembled WGS sequence"/>
</dbReference>
<protein>
    <submittedName>
        <fullName evidence="3">Uncharacterized protein</fullName>
    </submittedName>
</protein>
<dbReference type="EMBL" id="BSYR01000045">
    <property type="protein sequence ID" value="GMJ06469.1"/>
    <property type="molecule type" value="Genomic_DNA"/>
</dbReference>
<accession>A0A9W7J411</accession>
<feature type="region of interest" description="Disordered" evidence="2">
    <location>
        <begin position="392"/>
        <end position="479"/>
    </location>
</feature>
<feature type="region of interest" description="Disordered" evidence="2">
    <location>
        <begin position="259"/>
        <end position="325"/>
    </location>
</feature>
<feature type="compositionally biased region" description="Polar residues" evidence="2">
    <location>
        <begin position="392"/>
        <end position="401"/>
    </location>
</feature>
<evidence type="ECO:0000313" key="4">
    <source>
        <dbReference type="Proteomes" id="UP001165190"/>
    </source>
</evidence>
<name>A0A9W7J411_HIBTR</name>
<dbReference type="PANTHER" id="PTHR34380">
    <property type="entry name" value="BNAA03G12380D PROTEIN"/>
    <property type="match status" value="1"/>
</dbReference>
<dbReference type="AlphaFoldDB" id="A0A9W7J411"/>
<evidence type="ECO:0000256" key="2">
    <source>
        <dbReference type="SAM" id="MobiDB-lite"/>
    </source>
</evidence>
<evidence type="ECO:0000256" key="1">
    <source>
        <dbReference type="SAM" id="Coils"/>
    </source>
</evidence>
<dbReference type="PANTHER" id="PTHR34380:SF1">
    <property type="entry name" value="OS01G0221300 PROTEIN"/>
    <property type="match status" value="1"/>
</dbReference>
<evidence type="ECO:0000313" key="3">
    <source>
        <dbReference type="EMBL" id="GMJ06469.1"/>
    </source>
</evidence>
<organism evidence="3 4">
    <name type="scientific">Hibiscus trionum</name>
    <name type="common">Flower of an hour</name>
    <dbReference type="NCBI Taxonomy" id="183268"/>
    <lineage>
        <taxon>Eukaryota</taxon>
        <taxon>Viridiplantae</taxon>
        <taxon>Streptophyta</taxon>
        <taxon>Embryophyta</taxon>
        <taxon>Tracheophyta</taxon>
        <taxon>Spermatophyta</taxon>
        <taxon>Magnoliopsida</taxon>
        <taxon>eudicotyledons</taxon>
        <taxon>Gunneridae</taxon>
        <taxon>Pentapetalae</taxon>
        <taxon>rosids</taxon>
        <taxon>malvids</taxon>
        <taxon>Malvales</taxon>
        <taxon>Malvaceae</taxon>
        <taxon>Malvoideae</taxon>
        <taxon>Hibiscus</taxon>
    </lineage>
</organism>
<reference evidence="3" key="1">
    <citation type="submission" date="2023-05" db="EMBL/GenBank/DDBJ databases">
        <title>Genome and transcriptome analyses reveal genes involved in the formation of fine ridges on petal epidermal cells in Hibiscus trionum.</title>
        <authorList>
            <person name="Koshimizu S."/>
            <person name="Masuda S."/>
            <person name="Ishii T."/>
            <person name="Shirasu K."/>
            <person name="Hoshino A."/>
            <person name="Arita M."/>
        </authorList>
    </citation>
    <scope>NUCLEOTIDE SEQUENCE</scope>
    <source>
        <strain evidence="3">Hamamatsu line</strain>
    </source>
</reference>
<proteinExistence type="predicted"/>
<keyword evidence="4" id="KW-1185">Reference proteome</keyword>